<dbReference type="AlphaFoldDB" id="A0A6A6P431"/>
<dbReference type="Proteomes" id="UP000799766">
    <property type="component" value="Unassembled WGS sequence"/>
</dbReference>
<evidence type="ECO:0000313" key="2">
    <source>
        <dbReference type="Proteomes" id="UP000799766"/>
    </source>
</evidence>
<dbReference type="EMBL" id="MU001677">
    <property type="protein sequence ID" value="KAF2458639.1"/>
    <property type="molecule type" value="Genomic_DNA"/>
</dbReference>
<proteinExistence type="predicted"/>
<gene>
    <name evidence="1" type="ORF">BDY21DRAFT_340864</name>
</gene>
<accession>A0A6A6P431</accession>
<name>A0A6A6P431_9PEZI</name>
<sequence length="126" mass="14277">MVGTRLLRRLALSTPKARLLTTQLLHMLLLLLRKCRETPRRTRCASRRLPCRRSQLRMAPPTRSRKGRNSCPLTLLCRTCRSLPPTTTPQLTPRACRRSRTSSIRALAPPCSRTNRTASITSTPTC</sequence>
<organism evidence="1 2">
    <name type="scientific">Lineolata rhizophorae</name>
    <dbReference type="NCBI Taxonomy" id="578093"/>
    <lineage>
        <taxon>Eukaryota</taxon>
        <taxon>Fungi</taxon>
        <taxon>Dikarya</taxon>
        <taxon>Ascomycota</taxon>
        <taxon>Pezizomycotina</taxon>
        <taxon>Dothideomycetes</taxon>
        <taxon>Dothideomycetes incertae sedis</taxon>
        <taxon>Lineolatales</taxon>
        <taxon>Lineolataceae</taxon>
        <taxon>Lineolata</taxon>
    </lineage>
</organism>
<reference evidence="1" key="1">
    <citation type="journal article" date="2020" name="Stud. Mycol.">
        <title>101 Dothideomycetes genomes: a test case for predicting lifestyles and emergence of pathogens.</title>
        <authorList>
            <person name="Haridas S."/>
            <person name="Albert R."/>
            <person name="Binder M."/>
            <person name="Bloem J."/>
            <person name="Labutti K."/>
            <person name="Salamov A."/>
            <person name="Andreopoulos B."/>
            <person name="Baker S."/>
            <person name="Barry K."/>
            <person name="Bills G."/>
            <person name="Bluhm B."/>
            <person name="Cannon C."/>
            <person name="Castanera R."/>
            <person name="Culley D."/>
            <person name="Daum C."/>
            <person name="Ezra D."/>
            <person name="Gonzalez J."/>
            <person name="Henrissat B."/>
            <person name="Kuo A."/>
            <person name="Liang C."/>
            <person name="Lipzen A."/>
            <person name="Lutzoni F."/>
            <person name="Magnuson J."/>
            <person name="Mondo S."/>
            <person name="Nolan M."/>
            <person name="Ohm R."/>
            <person name="Pangilinan J."/>
            <person name="Park H.-J."/>
            <person name="Ramirez L."/>
            <person name="Alfaro M."/>
            <person name="Sun H."/>
            <person name="Tritt A."/>
            <person name="Yoshinaga Y."/>
            <person name="Zwiers L.-H."/>
            <person name="Turgeon B."/>
            <person name="Goodwin S."/>
            <person name="Spatafora J."/>
            <person name="Crous P."/>
            <person name="Grigoriev I."/>
        </authorList>
    </citation>
    <scope>NUCLEOTIDE SEQUENCE</scope>
    <source>
        <strain evidence="1">ATCC 16933</strain>
    </source>
</reference>
<protein>
    <submittedName>
        <fullName evidence="1">Uncharacterized protein</fullName>
    </submittedName>
</protein>
<evidence type="ECO:0000313" key="1">
    <source>
        <dbReference type="EMBL" id="KAF2458639.1"/>
    </source>
</evidence>
<keyword evidence="2" id="KW-1185">Reference proteome</keyword>